<evidence type="ECO:0000256" key="2">
    <source>
        <dbReference type="PROSITE-ProRule" id="PRU00335"/>
    </source>
</evidence>
<sequence>MTVNSSDNDAGPRRSARTRAAILEAARERFAAHGFERTTIRAVAADAGIDPSMVMRYYGSKARLFDAALDIDLRLPDLTGIPADERPAALVRHFLHRWEHNGTDDTLLLLLRSAVTNDHAAQRMREIFAAQVAPALGPTHQDKMGLVSSQLLGLALTRYLLRIPAVTHLTPEEIVTAYAPAVRSILTPPTPGG</sequence>
<dbReference type="PROSITE" id="PS50977">
    <property type="entry name" value="HTH_TETR_2"/>
    <property type="match status" value="1"/>
</dbReference>
<dbReference type="PANTHER" id="PTHR30055">
    <property type="entry name" value="HTH-TYPE TRANSCRIPTIONAL REGULATOR RUTR"/>
    <property type="match status" value="1"/>
</dbReference>
<evidence type="ECO:0000259" key="3">
    <source>
        <dbReference type="PROSITE" id="PS50977"/>
    </source>
</evidence>
<dbReference type="GO" id="GO:0003700">
    <property type="term" value="F:DNA-binding transcription factor activity"/>
    <property type="evidence" value="ECO:0007669"/>
    <property type="project" value="TreeGrafter"/>
</dbReference>
<dbReference type="EMBL" id="LHQL01000014">
    <property type="protein sequence ID" value="OOQ48225.1"/>
    <property type="molecule type" value="Genomic_DNA"/>
</dbReference>
<dbReference type="InterPro" id="IPR001647">
    <property type="entry name" value="HTH_TetR"/>
</dbReference>
<dbReference type="Proteomes" id="UP000190306">
    <property type="component" value="Chromosome"/>
</dbReference>
<name>A0AAE7CPP9_STRAT</name>
<evidence type="ECO:0000256" key="1">
    <source>
        <dbReference type="ARBA" id="ARBA00023125"/>
    </source>
</evidence>
<dbReference type="Pfam" id="PF00440">
    <property type="entry name" value="TetR_N"/>
    <property type="match status" value="1"/>
</dbReference>
<dbReference type="GO" id="GO:0000976">
    <property type="term" value="F:transcription cis-regulatory region binding"/>
    <property type="evidence" value="ECO:0007669"/>
    <property type="project" value="TreeGrafter"/>
</dbReference>
<dbReference type="SUPFAM" id="SSF46689">
    <property type="entry name" value="Homeodomain-like"/>
    <property type="match status" value="1"/>
</dbReference>
<dbReference type="AlphaFoldDB" id="A0AAE7CPP9"/>
<dbReference type="GeneID" id="93959488"/>
<dbReference type="InterPro" id="IPR041678">
    <property type="entry name" value="TetR_C_16"/>
</dbReference>
<keyword evidence="6" id="KW-1185">Reference proteome</keyword>
<dbReference type="SUPFAM" id="SSF48498">
    <property type="entry name" value="Tetracyclin repressor-like, C-terminal domain"/>
    <property type="match status" value="1"/>
</dbReference>
<dbReference type="InterPro" id="IPR050109">
    <property type="entry name" value="HTH-type_TetR-like_transc_reg"/>
</dbReference>
<keyword evidence="1 2" id="KW-0238">DNA-binding</keyword>
<dbReference type="InterPro" id="IPR009057">
    <property type="entry name" value="Homeodomain-like_sf"/>
</dbReference>
<accession>A0AAE7CPP9</accession>
<feature type="domain" description="HTH tetR-type" evidence="3">
    <location>
        <begin position="16"/>
        <end position="76"/>
    </location>
</feature>
<protein>
    <submittedName>
        <fullName evidence="4">TetR family transcriptional regulator</fullName>
    </submittedName>
    <submittedName>
        <fullName evidence="5">TetR/AcrR family transcriptional regulator</fullName>
    </submittedName>
</protein>
<feature type="DNA-binding region" description="H-T-H motif" evidence="2">
    <location>
        <begin position="39"/>
        <end position="58"/>
    </location>
</feature>
<dbReference type="Pfam" id="PF17920">
    <property type="entry name" value="TetR_C_16"/>
    <property type="match status" value="1"/>
</dbReference>
<gene>
    <name evidence="4" type="ORF">AFM16_37335</name>
    <name evidence="5" type="ORF">HCX60_37965</name>
</gene>
<dbReference type="Proteomes" id="UP000502504">
    <property type="component" value="Chromosome"/>
</dbReference>
<evidence type="ECO:0000313" key="7">
    <source>
        <dbReference type="Proteomes" id="UP000502504"/>
    </source>
</evidence>
<dbReference type="InterPro" id="IPR036271">
    <property type="entry name" value="Tet_transcr_reg_TetR-rel_C_sf"/>
</dbReference>
<dbReference type="PRINTS" id="PR00455">
    <property type="entry name" value="HTHTETR"/>
</dbReference>
<reference evidence="5 7" key="2">
    <citation type="submission" date="2020-03" db="EMBL/GenBank/DDBJ databases">
        <title>Is there a link between lipid content and antibiotic production in Streptomyces?</title>
        <authorList>
            <person name="David M."/>
            <person name="Lejeune C."/>
            <person name="Abreu S."/>
            <person name="Thibessard A."/>
            <person name="Leblond P."/>
            <person name="Chaminade P."/>
            <person name="Virolle M.-J."/>
        </authorList>
    </citation>
    <scope>NUCLEOTIDE SEQUENCE [LARGE SCALE GENOMIC DNA]</scope>
    <source>
        <strain evidence="5 7">DSM 41481</strain>
    </source>
</reference>
<evidence type="ECO:0000313" key="5">
    <source>
        <dbReference type="EMBL" id="QIT48589.1"/>
    </source>
</evidence>
<dbReference type="RefSeq" id="WP_078636740.1">
    <property type="nucleotide sequence ID" value="NZ_CM007717.1"/>
</dbReference>
<proteinExistence type="predicted"/>
<dbReference type="Gene3D" id="1.10.357.10">
    <property type="entry name" value="Tetracycline Repressor, domain 2"/>
    <property type="match status" value="1"/>
</dbReference>
<evidence type="ECO:0000313" key="4">
    <source>
        <dbReference type="EMBL" id="OOQ48225.1"/>
    </source>
</evidence>
<dbReference type="Gene3D" id="1.10.10.60">
    <property type="entry name" value="Homeodomain-like"/>
    <property type="match status" value="1"/>
</dbReference>
<dbReference type="PANTHER" id="PTHR30055:SF235">
    <property type="entry name" value="TRANSCRIPTIONAL REGULATORY PROTEIN"/>
    <property type="match status" value="1"/>
</dbReference>
<organism evidence="5 7">
    <name type="scientific">Streptomyces antibioticus</name>
    <dbReference type="NCBI Taxonomy" id="1890"/>
    <lineage>
        <taxon>Bacteria</taxon>
        <taxon>Bacillati</taxon>
        <taxon>Actinomycetota</taxon>
        <taxon>Actinomycetes</taxon>
        <taxon>Kitasatosporales</taxon>
        <taxon>Streptomycetaceae</taxon>
        <taxon>Streptomyces</taxon>
    </lineage>
</organism>
<reference evidence="4 6" key="1">
    <citation type="submission" date="2015-07" db="EMBL/GenBank/DDBJ databases">
        <title>Draft Genome Sequence of Streptomyces antibioticus, IMRU 3720 reveals insights in the evolution of actinomycin biosynthetic gene clusters in Streptomyces.</title>
        <authorList>
            <person name="Crnovcic I."/>
            <person name="Ruckert C."/>
            <person name="Kalinowksi J."/>
            <person name="Keller U."/>
        </authorList>
    </citation>
    <scope>NUCLEOTIDE SEQUENCE [LARGE SCALE GENOMIC DNA]</scope>
    <source>
        <strain evidence="4 6">DSM 41481</strain>
    </source>
</reference>
<dbReference type="EMBL" id="CP050692">
    <property type="protein sequence ID" value="QIT48589.1"/>
    <property type="molecule type" value="Genomic_DNA"/>
</dbReference>
<evidence type="ECO:0000313" key="6">
    <source>
        <dbReference type="Proteomes" id="UP000190306"/>
    </source>
</evidence>